<dbReference type="KEGG" id="tva:4757089"/>
<organism evidence="1 2">
    <name type="scientific">Trichomonas vaginalis (strain ATCC PRA-98 / G3)</name>
    <dbReference type="NCBI Taxonomy" id="412133"/>
    <lineage>
        <taxon>Eukaryota</taxon>
        <taxon>Metamonada</taxon>
        <taxon>Parabasalia</taxon>
        <taxon>Trichomonadida</taxon>
        <taxon>Trichomonadidae</taxon>
        <taxon>Trichomonas</taxon>
    </lineage>
</organism>
<sequence>MAFAQGVKPSSSNKNYAIEVSVSMCGENEEKGFGTFGIGKGDLHFENNNITNNKCKIFSSSFIELDGSSGTCNFSTFRENKQIDCSFYFNSEEESLIQTFSFCNVIGNKCRTGNETVLFYCESTVKVDYCIFLDNIAKCMFRQSKYGCALTISDSYVESNSTIGSGIEFNNLKGNYDFNTYTHLFKENCFKGSYIISIKISYLSKFAKTATPGLLSSQK</sequence>
<proteinExistence type="predicted"/>
<reference evidence="1" key="2">
    <citation type="journal article" date="2007" name="Science">
        <title>Draft genome sequence of the sexually transmitted pathogen Trichomonas vaginalis.</title>
        <authorList>
            <person name="Carlton J.M."/>
            <person name="Hirt R.P."/>
            <person name="Silva J.C."/>
            <person name="Delcher A.L."/>
            <person name="Schatz M."/>
            <person name="Zhao Q."/>
            <person name="Wortman J.R."/>
            <person name="Bidwell S.L."/>
            <person name="Alsmark U.C.M."/>
            <person name="Besteiro S."/>
            <person name="Sicheritz-Ponten T."/>
            <person name="Noel C.J."/>
            <person name="Dacks J.B."/>
            <person name="Foster P.G."/>
            <person name="Simillion C."/>
            <person name="Van de Peer Y."/>
            <person name="Miranda-Saavedra D."/>
            <person name="Barton G.J."/>
            <person name="Westrop G.D."/>
            <person name="Mueller S."/>
            <person name="Dessi D."/>
            <person name="Fiori P.L."/>
            <person name="Ren Q."/>
            <person name="Paulsen I."/>
            <person name="Zhang H."/>
            <person name="Bastida-Corcuera F.D."/>
            <person name="Simoes-Barbosa A."/>
            <person name="Brown M.T."/>
            <person name="Hayes R.D."/>
            <person name="Mukherjee M."/>
            <person name="Okumura C.Y."/>
            <person name="Schneider R."/>
            <person name="Smith A.J."/>
            <person name="Vanacova S."/>
            <person name="Villalvazo M."/>
            <person name="Haas B.J."/>
            <person name="Pertea M."/>
            <person name="Feldblyum T.V."/>
            <person name="Utterback T.R."/>
            <person name="Shu C.L."/>
            <person name="Osoegawa K."/>
            <person name="de Jong P.J."/>
            <person name="Hrdy I."/>
            <person name="Horvathova L."/>
            <person name="Zubacova Z."/>
            <person name="Dolezal P."/>
            <person name="Malik S.B."/>
            <person name="Logsdon J.M. Jr."/>
            <person name="Henze K."/>
            <person name="Gupta A."/>
            <person name="Wang C.C."/>
            <person name="Dunne R.L."/>
            <person name="Upcroft J.A."/>
            <person name="Upcroft P."/>
            <person name="White O."/>
            <person name="Salzberg S.L."/>
            <person name="Tang P."/>
            <person name="Chiu C.-H."/>
            <person name="Lee Y.-S."/>
            <person name="Embley T.M."/>
            <person name="Coombs G.H."/>
            <person name="Mottram J.C."/>
            <person name="Tachezy J."/>
            <person name="Fraser-Liggett C.M."/>
            <person name="Johnson P.J."/>
        </authorList>
    </citation>
    <scope>NUCLEOTIDE SEQUENCE [LARGE SCALE GENOMIC DNA]</scope>
    <source>
        <strain evidence="1">G3</strain>
    </source>
</reference>
<dbReference type="Proteomes" id="UP000001542">
    <property type="component" value="Unassembled WGS sequence"/>
</dbReference>
<name>A2F746_TRIV3</name>
<evidence type="ECO:0008006" key="3">
    <source>
        <dbReference type="Google" id="ProtNLM"/>
    </source>
</evidence>
<keyword evidence="2" id="KW-1185">Reference proteome</keyword>
<dbReference type="VEuPathDB" id="TrichDB:TVAG_112990"/>
<protein>
    <recommendedName>
        <fullName evidence="3">Right handed beta helix domain-containing protein</fullName>
    </recommendedName>
</protein>
<gene>
    <name evidence="1" type="ORF">TVAG_112990</name>
</gene>
<evidence type="ECO:0000313" key="2">
    <source>
        <dbReference type="Proteomes" id="UP000001542"/>
    </source>
</evidence>
<dbReference type="RefSeq" id="XP_001312213.1">
    <property type="nucleotide sequence ID" value="XM_001312212.1"/>
</dbReference>
<dbReference type="InParanoid" id="A2F746"/>
<dbReference type="AlphaFoldDB" id="A2F746"/>
<evidence type="ECO:0000313" key="1">
    <source>
        <dbReference type="EMBL" id="EAX99283.1"/>
    </source>
</evidence>
<dbReference type="EMBL" id="DS113643">
    <property type="protein sequence ID" value="EAX99283.1"/>
    <property type="molecule type" value="Genomic_DNA"/>
</dbReference>
<accession>A2F746</accession>
<dbReference type="VEuPathDB" id="TrichDB:TVAGG3_0258700"/>
<reference evidence="1" key="1">
    <citation type="submission" date="2006-10" db="EMBL/GenBank/DDBJ databases">
        <authorList>
            <person name="Amadeo P."/>
            <person name="Zhao Q."/>
            <person name="Wortman J."/>
            <person name="Fraser-Liggett C."/>
            <person name="Carlton J."/>
        </authorList>
    </citation>
    <scope>NUCLEOTIDE SEQUENCE</scope>
    <source>
        <strain evidence="1">G3</strain>
    </source>
</reference>